<evidence type="ECO:0000313" key="3">
    <source>
        <dbReference type="Proteomes" id="UP000006054"/>
    </source>
</evidence>
<dbReference type="InterPro" id="IPR031815">
    <property type="entry name" value="DUF5074"/>
</dbReference>
<dbReference type="PANTHER" id="PTHR47197:SF3">
    <property type="entry name" value="DIHYDRO-HEME D1 DEHYDROGENASE"/>
    <property type="match status" value="1"/>
</dbReference>
<dbReference type="AlphaFoldDB" id="I4AQB4"/>
<dbReference type="EMBL" id="CP003345">
    <property type="protein sequence ID" value="AFM06149.1"/>
    <property type="molecule type" value="Genomic_DNA"/>
</dbReference>
<keyword evidence="1" id="KW-0472">Membrane</keyword>
<reference evidence="3" key="1">
    <citation type="submission" date="2012-06" db="EMBL/GenBank/DDBJ databases">
        <title>The complete genome of Flexibacter litoralis DSM 6794.</title>
        <authorList>
            <person name="Lucas S."/>
            <person name="Copeland A."/>
            <person name="Lapidus A."/>
            <person name="Glavina del Rio T."/>
            <person name="Dalin E."/>
            <person name="Tice H."/>
            <person name="Bruce D."/>
            <person name="Goodwin L."/>
            <person name="Pitluck S."/>
            <person name="Peters L."/>
            <person name="Ovchinnikova G."/>
            <person name="Lu M."/>
            <person name="Kyrpides N."/>
            <person name="Mavromatis K."/>
            <person name="Ivanova N."/>
            <person name="Brettin T."/>
            <person name="Detter J.C."/>
            <person name="Han C."/>
            <person name="Larimer F."/>
            <person name="Land M."/>
            <person name="Hauser L."/>
            <person name="Markowitz V."/>
            <person name="Cheng J.-F."/>
            <person name="Hugenholtz P."/>
            <person name="Woyke T."/>
            <person name="Wu D."/>
            <person name="Spring S."/>
            <person name="Lang E."/>
            <person name="Kopitz M."/>
            <person name="Brambilla E."/>
            <person name="Klenk H.-P."/>
            <person name="Eisen J.A."/>
        </authorList>
    </citation>
    <scope>NUCLEOTIDE SEQUENCE [LARGE SCALE GENOMIC DNA]</scope>
    <source>
        <strain evidence="3">ATCC 23117 / DSM 6794 / NBRC 15988 / NCIMB 1366 / Sio-4</strain>
    </source>
</reference>
<dbReference type="KEGG" id="fli:Fleli_3844"/>
<accession>I4AQB4</accession>
<dbReference type="STRING" id="880071.Fleli_3844"/>
<dbReference type="SUPFAM" id="SSF63825">
    <property type="entry name" value="YWTD domain"/>
    <property type="match status" value="1"/>
</dbReference>
<keyword evidence="3" id="KW-1185">Reference proteome</keyword>
<keyword evidence="1" id="KW-0812">Transmembrane</keyword>
<name>I4AQB4_BERLS</name>
<keyword evidence="1" id="KW-1133">Transmembrane helix</keyword>
<dbReference type="InterPro" id="IPR015943">
    <property type="entry name" value="WD40/YVTN_repeat-like_dom_sf"/>
</dbReference>
<dbReference type="PANTHER" id="PTHR47197">
    <property type="entry name" value="PROTEIN NIRF"/>
    <property type="match status" value="1"/>
</dbReference>
<dbReference type="InterPro" id="IPR051200">
    <property type="entry name" value="Host-pathogen_enzymatic-act"/>
</dbReference>
<dbReference type="HOGENOM" id="CLU_035696_0_0_10"/>
<dbReference type="eggNOG" id="COG3391">
    <property type="taxonomic scope" value="Bacteria"/>
</dbReference>
<gene>
    <name evidence="2" type="ordered locus">Fleli_3844</name>
</gene>
<protein>
    <submittedName>
        <fullName evidence="2">Gluconolactonase family protein</fullName>
    </submittedName>
</protein>
<dbReference type="Gene3D" id="2.130.10.10">
    <property type="entry name" value="YVTN repeat-like/Quinoprotein amine dehydrogenase"/>
    <property type="match status" value="1"/>
</dbReference>
<dbReference type="Pfam" id="PF16819">
    <property type="entry name" value="DUF5074"/>
    <property type="match status" value="1"/>
</dbReference>
<feature type="transmembrane region" description="Helical" evidence="1">
    <location>
        <begin position="23"/>
        <end position="47"/>
    </location>
</feature>
<sequence>MKFDTSDFLFLNFYLIQSVRRPAFSVIVLSVREKTGVIISFYIFYIFMFTRIGNLRPKFWTLFLYVLISTFVLSSCNKDDENILEGEYAQGYLVVNEGVFGQNNSSVTHVSENNVVTQEVFQTVSGEILGDNLQSISILGDEAYLMVSNSNKIEVVHRGTFVKNTTITGDFANPRYMADIGNNKAYISTWGNFDDILGKILVLDTQTEQIISTIEAGSGAENLIFDSKTNKVFIANSFGTSVSVYNTSNNTLETTIDFSPNSPNQMVLDKNGDLWVTTRATDFSTYTSPTGNLYKINTATNEIETTISLNAGSENVGGKLAINPNKDILYYNFSSGIYELPITATAQATTPLILNGAYGLSVNPKNGDIWVGTANFQTLEGNEELHYDKNGNLQNTFATGAAPNQVIFLP</sequence>
<dbReference type="Proteomes" id="UP000006054">
    <property type="component" value="Chromosome"/>
</dbReference>
<proteinExistence type="predicted"/>
<evidence type="ECO:0000313" key="2">
    <source>
        <dbReference type="EMBL" id="AFM06149.1"/>
    </source>
</evidence>
<evidence type="ECO:0000256" key="1">
    <source>
        <dbReference type="SAM" id="Phobius"/>
    </source>
</evidence>
<organism evidence="2 3">
    <name type="scientific">Bernardetia litoralis (strain ATCC 23117 / DSM 6794 / NBRC 15988 / NCIMB 1366 / Fx l1 / Sio-4)</name>
    <name type="common">Flexibacter litoralis</name>
    <dbReference type="NCBI Taxonomy" id="880071"/>
    <lineage>
        <taxon>Bacteria</taxon>
        <taxon>Pseudomonadati</taxon>
        <taxon>Bacteroidota</taxon>
        <taxon>Cytophagia</taxon>
        <taxon>Cytophagales</taxon>
        <taxon>Bernardetiaceae</taxon>
        <taxon>Bernardetia</taxon>
    </lineage>
</organism>